<keyword evidence="4" id="KW-1185">Reference proteome</keyword>
<keyword evidence="2" id="KW-0732">Signal</keyword>
<organism evidence="3 4">
    <name type="scientific">Streptomyces luteolus</name>
    <dbReference type="NCBI Taxonomy" id="3043615"/>
    <lineage>
        <taxon>Bacteria</taxon>
        <taxon>Bacillati</taxon>
        <taxon>Actinomycetota</taxon>
        <taxon>Actinomycetes</taxon>
        <taxon>Kitasatosporales</taxon>
        <taxon>Streptomycetaceae</taxon>
        <taxon>Streptomyces</taxon>
    </lineage>
</organism>
<dbReference type="EMBL" id="JASCIS010000002">
    <property type="protein sequence ID" value="MDI3417354.1"/>
    <property type="molecule type" value="Genomic_DNA"/>
</dbReference>
<protein>
    <recommendedName>
        <fullName evidence="5">Integral membrane protein</fullName>
    </recommendedName>
</protein>
<dbReference type="Proteomes" id="UP001237105">
    <property type="component" value="Unassembled WGS sequence"/>
</dbReference>
<keyword evidence="1" id="KW-0472">Membrane</keyword>
<proteinExistence type="predicted"/>
<evidence type="ECO:0000313" key="4">
    <source>
        <dbReference type="Proteomes" id="UP001237105"/>
    </source>
</evidence>
<evidence type="ECO:0000256" key="2">
    <source>
        <dbReference type="SAM" id="SignalP"/>
    </source>
</evidence>
<evidence type="ECO:0008006" key="5">
    <source>
        <dbReference type="Google" id="ProtNLM"/>
    </source>
</evidence>
<sequence length="192" mass="19336">MRTARAFAAAVLACAAVVTAAPVAVAGETSAEVSPRTVAPGGTVTISVSCPSTGSSPAPGSIAANSQAFARGSVRLHKVENASIPGVGPAYRGTARIADTSGFTGGGPHAVGTRSEWTVDGHCPHDGQWSASFTVSSAQHHNKGVRGGLGGSFSDSQTTMLTGGVLVVGALGYAYYRARRRDRATLDQAPQD</sequence>
<feature type="chain" id="PRO_5046193742" description="Integral membrane protein" evidence="2">
    <location>
        <begin position="21"/>
        <end position="192"/>
    </location>
</feature>
<feature type="signal peptide" evidence="2">
    <location>
        <begin position="1"/>
        <end position="20"/>
    </location>
</feature>
<accession>A0ABT6SR88</accession>
<dbReference type="RefSeq" id="WP_282533280.1">
    <property type="nucleotide sequence ID" value="NZ_JASCIS010000002.1"/>
</dbReference>
<name>A0ABT6SR88_9ACTN</name>
<evidence type="ECO:0000256" key="1">
    <source>
        <dbReference type="SAM" id="Phobius"/>
    </source>
</evidence>
<reference evidence="3 4" key="1">
    <citation type="submission" date="2023-05" db="EMBL/GenBank/DDBJ databases">
        <title>Draft genome sequence of Streptomyces sp. B-S-A12 isolated from a cave soil in Thailand.</title>
        <authorList>
            <person name="Chamroensaksri N."/>
            <person name="Muangham S."/>
        </authorList>
    </citation>
    <scope>NUCLEOTIDE SEQUENCE [LARGE SCALE GENOMIC DNA]</scope>
    <source>
        <strain evidence="3 4">B-S-A12</strain>
    </source>
</reference>
<keyword evidence="1" id="KW-1133">Transmembrane helix</keyword>
<evidence type="ECO:0000313" key="3">
    <source>
        <dbReference type="EMBL" id="MDI3417354.1"/>
    </source>
</evidence>
<keyword evidence="1" id="KW-0812">Transmembrane</keyword>
<gene>
    <name evidence="3" type="ORF">QIT00_02055</name>
</gene>
<comment type="caution">
    <text evidence="3">The sequence shown here is derived from an EMBL/GenBank/DDBJ whole genome shotgun (WGS) entry which is preliminary data.</text>
</comment>
<feature type="transmembrane region" description="Helical" evidence="1">
    <location>
        <begin position="159"/>
        <end position="176"/>
    </location>
</feature>